<feature type="binding site" evidence="3">
    <location>
        <position position="192"/>
    </location>
    <ligand>
        <name>a divalent metal cation</name>
        <dbReference type="ChEBI" id="CHEBI:60240"/>
    </ligand>
</feature>
<dbReference type="AlphaFoldDB" id="A0A5M7BJT5"/>
<dbReference type="SMR" id="A0A5M7BJT5"/>
<dbReference type="InterPro" id="IPR011042">
    <property type="entry name" value="6-blade_b-propeller_TolB-like"/>
</dbReference>
<comment type="similarity">
    <text evidence="1">Belongs to the SMP-30/CGR1 family.</text>
</comment>
<dbReference type="Proteomes" id="UP000323946">
    <property type="component" value="Unassembled WGS sequence"/>
</dbReference>
<dbReference type="Pfam" id="PF08450">
    <property type="entry name" value="SGL"/>
    <property type="match status" value="1"/>
</dbReference>
<evidence type="ECO:0000313" key="6">
    <source>
        <dbReference type="Proteomes" id="UP000323946"/>
    </source>
</evidence>
<evidence type="ECO:0000313" key="5">
    <source>
        <dbReference type="EMBL" id="KAA5828357.1"/>
    </source>
</evidence>
<dbReference type="PANTHER" id="PTHR10907">
    <property type="entry name" value="REGUCALCIN"/>
    <property type="match status" value="1"/>
</dbReference>
<protein>
    <submittedName>
        <fullName evidence="5">SMP-30/gluconolactonase/LRE family protein</fullName>
    </submittedName>
</protein>
<feature type="binding site" evidence="3">
    <location>
        <position position="116"/>
    </location>
    <ligand>
        <name>substrate</name>
    </ligand>
</feature>
<dbReference type="InterPro" id="IPR013658">
    <property type="entry name" value="SGL"/>
</dbReference>
<feature type="binding site" evidence="3">
    <location>
        <position position="96"/>
    </location>
    <ligand>
        <name>substrate</name>
    </ligand>
</feature>
<accession>A0A5M7BJT5</accession>
<feature type="binding site" evidence="3">
    <location>
        <position position="142"/>
    </location>
    <ligand>
        <name>a divalent metal cation</name>
        <dbReference type="ChEBI" id="CHEBI:60240"/>
    </ligand>
</feature>
<sequence>MSVDPVGEVRARFGEGPCWDADAKTLLWVDITGGAVHRTNPADGVTEQCPLGGEVSAVFPTTRGTSVVARDSALLEVSGPDVVGEIASVPPHPRMRFNDGGPDPRGRLLIGTMHADKDPGTAALYRLDDELVPIVTGATVSNGLGCSPDGGLLYYADSPTLRIDVFDYDADAGMPRGRRTFADVSDLGGRPDGLTVDADGCVWVAMIGGSQLLRYTPEGRLDRVVPLPVSHPTSVAFGGADLAELFVTTARDPLSEADLAEQPLAGRLLRLDPGVTGSATPSVRLP</sequence>
<dbReference type="Gene3D" id="2.120.10.30">
    <property type="entry name" value="TolB, C-terminal domain"/>
    <property type="match status" value="1"/>
</dbReference>
<keyword evidence="3" id="KW-0862">Zinc</keyword>
<feature type="binding site" evidence="3">
    <location>
        <position position="15"/>
    </location>
    <ligand>
        <name>a divalent metal cation</name>
        <dbReference type="ChEBI" id="CHEBI:60240"/>
    </ligand>
</feature>
<dbReference type="EMBL" id="VWPH01000015">
    <property type="protein sequence ID" value="KAA5828357.1"/>
    <property type="molecule type" value="Genomic_DNA"/>
</dbReference>
<evidence type="ECO:0000259" key="4">
    <source>
        <dbReference type="Pfam" id="PF08450"/>
    </source>
</evidence>
<dbReference type="RefSeq" id="WP_150069857.1">
    <property type="nucleotide sequence ID" value="NZ_VWPH01000015.1"/>
</dbReference>
<keyword evidence="6" id="KW-1185">Reference proteome</keyword>
<dbReference type="GO" id="GO:0005509">
    <property type="term" value="F:calcium ion binding"/>
    <property type="evidence" value="ECO:0007669"/>
    <property type="project" value="TreeGrafter"/>
</dbReference>
<dbReference type="SUPFAM" id="SSF63829">
    <property type="entry name" value="Calcium-dependent phosphotriesterase"/>
    <property type="match status" value="1"/>
</dbReference>
<feature type="active site" description="Proton donor/acceptor" evidence="2">
    <location>
        <position position="192"/>
    </location>
</feature>
<gene>
    <name evidence="5" type="ORF">F1721_28350</name>
</gene>
<evidence type="ECO:0000256" key="3">
    <source>
        <dbReference type="PIRSR" id="PIRSR605511-2"/>
    </source>
</evidence>
<proteinExistence type="inferred from homology"/>
<keyword evidence="3" id="KW-0479">Metal-binding</keyword>
<reference evidence="5 6" key="1">
    <citation type="submission" date="2019-09" db="EMBL/GenBank/DDBJ databases">
        <title>Draft genome sequence of the thermophilic Saccharopolyspora hirsuta VKM Ac-666T.</title>
        <authorList>
            <person name="Lobastova T.G."/>
            <person name="Fokina V."/>
            <person name="Bragin E.Y."/>
            <person name="Shtratnikova V.Y."/>
            <person name="Starodumova I.P."/>
            <person name="Tarlachkov S.V."/>
            <person name="Donova M.V."/>
        </authorList>
    </citation>
    <scope>NUCLEOTIDE SEQUENCE [LARGE SCALE GENOMIC DNA]</scope>
    <source>
        <strain evidence="5 6">VKM Ac-666</strain>
    </source>
</reference>
<comment type="caution">
    <text evidence="5">The sequence shown here is derived from an EMBL/GenBank/DDBJ whole genome shotgun (WGS) entry which is preliminary data.</text>
</comment>
<evidence type="ECO:0000256" key="2">
    <source>
        <dbReference type="PIRSR" id="PIRSR605511-1"/>
    </source>
</evidence>
<dbReference type="OrthoDB" id="2633250at2"/>
<feature type="domain" description="SMP-30/Gluconolactonase/LRE-like region" evidence="4">
    <location>
        <begin position="13"/>
        <end position="251"/>
    </location>
</feature>
<feature type="binding site" evidence="3">
    <location>
        <position position="98"/>
    </location>
    <ligand>
        <name>substrate</name>
    </ligand>
</feature>
<evidence type="ECO:0000256" key="1">
    <source>
        <dbReference type="ARBA" id="ARBA00008853"/>
    </source>
</evidence>
<dbReference type="PANTHER" id="PTHR10907:SF47">
    <property type="entry name" value="REGUCALCIN"/>
    <property type="match status" value="1"/>
</dbReference>
<name>A0A5M7BJT5_SACHI</name>
<dbReference type="PRINTS" id="PR01790">
    <property type="entry name" value="SMP30FAMILY"/>
</dbReference>
<comment type="cofactor">
    <cofactor evidence="3">
        <name>Zn(2+)</name>
        <dbReference type="ChEBI" id="CHEBI:29105"/>
    </cofactor>
    <text evidence="3">Binds 1 divalent metal cation per subunit.</text>
</comment>
<dbReference type="InterPro" id="IPR005511">
    <property type="entry name" value="SMP-30"/>
</dbReference>
<dbReference type="GO" id="GO:0019853">
    <property type="term" value="P:L-ascorbic acid biosynthetic process"/>
    <property type="evidence" value="ECO:0007669"/>
    <property type="project" value="TreeGrafter"/>
</dbReference>
<dbReference type="GO" id="GO:0004341">
    <property type="term" value="F:gluconolactonase activity"/>
    <property type="evidence" value="ECO:0007669"/>
    <property type="project" value="TreeGrafter"/>
</dbReference>
<organism evidence="5 6">
    <name type="scientific">Saccharopolyspora hirsuta</name>
    <dbReference type="NCBI Taxonomy" id="1837"/>
    <lineage>
        <taxon>Bacteria</taxon>
        <taxon>Bacillati</taxon>
        <taxon>Actinomycetota</taxon>
        <taxon>Actinomycetes</taxon>
        <taxon>Pseudonocardiales</taxon>
        <taxon>Pseudonocardiaceae</taxon>
        <taxon>Saccharopolyspora</taxon>
    </lineage>
</organism>